<protein>
    <submittedName>
        <fullName evidence="4">HET-domain-containing protein</fullName>
    </submittedName>
</protein>
<dbReference type="InterPro" id="IPR010730">
    <property type="entry name" value="HET"/>
</dbReference>
<dbReference type="InterPro" id="IPR011990">
    <property type="entry name" value="TPR-like_helical_dom_sf"/>
</dbReference>
<dbReference type="Pfam" id="PF13181">
    <property type="entry name" value="TPR_8"/>
    <property type="match status" value="1"/>
</dbReference>
<dbReference type="Gene3D" id="3.40.50.300">
    <property type="entry name" value="P-loop containing nucleotide triphosphate hydrolases"/>
    <property type="match status" value="1"/>
</dbReference>
<feature type="domain" description="Heterokaryon incompatibility" evidence="3">
    <location>
        <begin position="25"/>
        <end position="114"/>
    </location>
</feature>
<evidence type="ECO:0000313" key="5">
    <source>
        <dbReference type="Proteomes" id="UP000250266"/>
    </source>
</evidence>
<dbReference type="Gene3D" id="1.25.40.10">
    <property type="entry name" value="Tetratricopeptide repeat domain"/>
    <property type="match status" value="2"/>
</dbReference>
<gene>
    <name evidence="4" type="ORF">K432DRAFT_425032</name>
</gene>
<name>A0A8E2EC90_9PEZI</name>
<dbReference type="Pfam" id="PF00931">
    <property type="entry name" value="NB-ARC"/>
    <property type="match status" value="1"/>
</dbReference>
<dbReference type="EMBL" id="KV744925">
    <property type="protein sequence ID" value="OCK81307.1"/>
    <property type="molecule type" value="Genomic_DNA"/>
</dbReference>
<feature type="repeat" description="TPR" evidence="1">
    <location>
        <begin position="802"/>
        <end position="835"/>
    </location>
</feature>
<dbReference type="SUPFAM" id="SSF48452">
    <property type="entry name" value="TPR-like"/>
    <property type="match status" value="2"/>
</dbReference>
<evidence type="ECO:0000256" key="1">
    <source>
        <dbReference type="PROSITE-ProRule" id="PRU00339"/>
    </source>
</evidence>
<dbReference type="Pfam" id="PF13424">
    <property type="entry name" value="TPR_12"/>
    <property type="match status" value="3"/>
</dbReference>
<dbReference type="Pfam" id="PF06985">
    <property type="entry name" value="HET"/>
    <property type="match status" value="1"/>
</dbReference>
<proteinExistence type="predicted"/>
<dbReference type="PROSITE" id="PS50005">
    <property type="entry name" value="TPR"/>
    <property type="match status" value="4"/>
</dbReference>
<dbReference type="PANTHER" id="PTHR10622">
    <property type="entry name" value="HET DOMAIN-CONTAINING PROTEIN"/>
    <property type="match status" value="1"/>
</dbReference>
<dbReference type="PROSITE" id="PS50293">
    <property type="entry name" value="TPR_REGION"/>
    <property type="match status" value="2"/>
</dbReference>
<evidence type="ECO:0000259" key="3">
    <source>
        <dbReference type="Pfam" id="PF06985"/>
    </source>
</evidence>
<dbReference type="PRINTS" id="PR00381">
    <property type="entry name" value="KINESINLIGHT"/>
</dbReference>
<dbReference type="SMART" id="SM00028">
    <property type="entry name" value="TPR"/>
    <property type="match status" value="7"/>
</dbReference>
<dbReference type="Proteomes" id="UP000250266">
    <property type="component" value="Unassembled WGS sequence"/>
</dbReference>
<dbReference type="GO" id="GO:0043531">
    <property type="term" value="F:ADP binding"/>
    <property type="evidence" value="ECO:0007669"/>
    <property type="project" value="InterPro"/>
</dbReference>
<feature type="repeat" description="TPR" evidence="1">
    <location>
        <begin position="676"/>
        <end position="709"/>
    </location>
</feature>
<evidence type="ECO:0000259" key="2">
    <source>
        <dbReference type="Pfam" id="PF00931"/>
    </source>
</evidence>
<organism evidence="4 5">
    <name type="scientific">Lepidopterella palustris CBS 459.81</name>
    <dbReference type="NCBI Taxonomy" id="1314670"/>
    <lineage>
        <taxon>Eukaryota</taxon>
        <taxon>Fungi</taxon>
        <taxon>Dikarya</taxon>
        <taxon>Ascomycota</taxon>
        <taxon>Pezizomycotina</taxon>
        <taxon>Dothideomycetes</taxon>
        <taxon>Pleosporomycetidae</taxon>
        <taxon>Mytilinidiales</taxon>
        <taxon>Argynnaceae</taxon>
        <taxon>Lepidopterella</taxon>
    </lineage>
</organism>
<dbReference type="InterPro" id="IPR019734">
    <property type="entry name" value="TPR_rpt"/>
</dbReference>
<dbReference type="InterPro" id="IPR002182">
    <property type="entry name" value="NB-ARC"/>
</dbReference>
<feature type="repeat" description="TPR" evidence="1">
    <location>
        <begin position="718"/>
        <end position="751"/>
    </location>
</feature>
<accession>A0A8E2EC90</accession>
<evidence type="ECO:0000313" key="4">
    <source>
        <dbReference type="EMBL" id="OCK81307.1"/>
    </source>
</evidence>
<dbReference type="OrthoDB" id="674604at2759"/>
<feature type="domain" description="NB-ARC" evidence="2">
    <location>
        <begin position="274"/>
        <end position="428"/>
    </location>
</feature>
<dbReference type="InterPro" id="IPR027417">
    <property type="entry name" value="P-loop_NTPase"/>
</dbReference>
<keyword evidence="5" id="KW-1185">Reference proteome</keyword>
<feature type="repeat" description="TPR" evidence="1">
    <location>
        <begin position="760"/>
        <end position="793"/>
    </location>
</feature>
<keyword evidence="1" id="KW-0802">TPR repeat</keyword>
<dbReference type="NCBIfam" id="NF040586">
    <property type="entry name" value="FxSxx_TPR"/>
    <property type="match status" value="1"/>
</dbReference>
<sequence>MRLLERNNNSEFSLTKDFGDDIPQYAILSHTWGADTEEVTFRDLMDGTGKSKAGYDKIRFCGEQARRDGLQYFWVDSCCIDKSNSTELSEAINSMFRWYRNAAKCYVYLSDVSKPAFDIGYKSNLLPWESALQKSRWFTRGWTLQELIAPESVEFFSKDWEQLGNKASLERHIREITGIPVKALQGSPLSNFSVTERMLWTEKRETTRKEDKVYSVLGIFDVHMPLIYGEGGKKALKRLREEIDKASKGIKYEDFFIPFSLSNISGIEHFVAREEELAEMHKTLSSDGGRRTVVLHGLGGIGKTQLTVAYAKRHKDNYSAIFWLNIKDEDSVKQSFAKVARQILRAHPSASRLSSVDMKQNLDEVIDAVKSWLSLPDNTRWLIIYDNYDNPKLASNMDPAAVDIRKFLPESYQGSVIITTRSSQVRIGHRIRITKLEDLRDSLEILSNSSSREGIINDPDAVRLAEELDGLPLALATAGAYLHQVAISFADYHRLYKELWVKLQKTSPELSSYEDRTLYSTWQLSFDHVEHRNGLSAKLLRLWAYFDNQDLWFELFRHSDSEDPYWIRELAEDELSFHAAVRVLTDHGLVEVDTSSQEWIESRGYSMHGCVHSWTIHVLNQEWDYDLARVAVKFVGSHVPGEQSVRPWLSQRRLLQHAARCSYIVLNGLVTDNGMAWACHKLGLLYANQDKLDEAEKMYQRALQGYEKAWGPDHTSTLDTVNNLGLLYASQGKLDEAEKMYQRALQGKEKAWGADHTLTLMTVNNLGLLFADQGKLDEAEKMYQRALQGKEKAWGPDHTSTLDTVNNLGILYADQGKLDEAEKMYQRALQGYEKAWGPDHTSTLMTVNNLGSLYTDQGKLDEAGRMCERALQGYEKVLGSEHISTLNVVDTFGSLYAKLGNLGKAETMYQRALQGYESTFGLKNVARYQPALNTIWNLGNLFATQGHLDEAKEMYLRAYTGFQALLGPSSDKCQRLERKLTSLDPLQGTNYSRWTGAGAEVVDIVLEDNAKKKSRSVVGKIVRKFIKMKF</sequence>
<reference evidence="4 5" key="1">
    <citation type="journal article" date="2016" name="Nat. Commun.">
        <title>Ectomycorrhizal ecology is imprinted in the genome of the dominant symbiotic fungus Cenococcum geophilum.</title>
        <authorList>
            <consortium name="DOE Joint Genome Institute"/>
            <person name="Peter M."/>
            <person name="Kohler A."/>
            <person name="Ohm R.A."/>
            <person name="Kuo A."/>
            <person name="Krutzmann J."/>
            <person name="Morin E."/>
            <person name="Arend M."/>
            <person name="Barry K.W."/>
            <person name="Binder M."/>
            <person name="Choi C."/>
            <person name="Clum A."/>
            <person name="Copeland A."/>
            <person name="Grisel N."/>
            <person name="Haridas S."/>
            <person name="Kipfer T."/>
            <person name="LaButti K."/>
            <person name="Lindquist E."/>
            <person name="Lipzen A."/>
            <person name="Maire R."/>
            <person name="Meier B."/>
            <person name="Mihaltcheva S."/>
            <person name="Molinier V."/>
            <person name="Murat C."/>
            <person name="Poggeler S."/>
            <person name="Quandt C.A."/>
            <person name="Sperisen C."/>
            <person name="Tritt A."/>
            <person name="Tisserant E."/>
            <person name="Crous P.W."/>
            <person name="Henrissat B."/>
            <person name="Nehls U."/>
            <person name="Egli S."/>
            <person name="Spatafora J.W."/>
            <person name="Grigoriev I.V."/>
            <person name="Martin F.M."/>
        </authorList>
    </citation>
    <scope>NUCLEOTIDE SEQUENCE [LARGE SCALE GENOMIC DNA]</scope>
    <source>
        <strain evidence="4 5">CBS 459.81</strain>
    </source>
</reference>
<dbReference type="AlphaFoldDB" id="A0A8E2EC90"/>
<dbReference type="SUPFAM" id="SSF52540">
    <property type="entry name" value="P-loop containing nucleoside triphosphate hydrolases"/>
    <property type="match status" value="1"/>
</dbReference>
<dbReference type="PANTHER" id="PTHR10622:SF13">
    <property type="entry name" value="NACHT DOMAIN-CONTAINING PROTEIN"/>
    <property type="match status" value="1"/>
</dbReference>